<name>A0A1I2QZ37_9BACL</name>
<protein>
    <submittedName>
        <fullName evidence="1">Uncharacterized protein</fullName>
    </submittedName>
</protein>
<evidence type="ECO:0000313" key="2">
    <source>
        <dbReference type="Proteomes" id="UP000198661"/>
    </source>
</evidence>
<proteinExistence type="predicted"/>
<dbReference type="EMBL" id="FOOK01000027">
    <property type="protein sequence ID" value="SFG33552.1"/>
    <property type="molecule type" value="Genomic_DNA"/>
</dbReference>
<accession>A0A1I2QZ37</accession>
<sequence>MVIIKSFIVRPGVIITDLEETSVNPKKYFIDLDDKGELSKIADMLDPYYINGAILIQYCGEMILGFKHWDLVDQLWSYLIDMVDELLISGKSSTLFPDQPLKIEFVNRSSDSMLLRCDQDQWILPKIEFLSTLLKSGRYFFETLASLFIMNGNDYCNEVKKIDKIEKHLLKITKHD</sequence>
<dbReference type="Proteomes" id="UP000198661">
    <property type="component" value="Unassembled WGS sequence"/>
</dbReference>
<dbReference type="OrthoDB" id="2088102at2"/>
<dbReference type="AlphaFoldDB" id="A0A1I2QZ37"/>
<evidence type="ECO:0000313" key="1">
    <source>
        <dbReference type="EMBL" id="SFG33552.1"/>
    </source>
</evidence>
<keyword evidence="2" id="KW-1185">Reference proteome</keyword>
<organism evidence="1 2">
    <name type="scientific">Planifilum fulgidum</name>
    <dbReference type="NCBI Taxonomy" id="201973"/>
    <lineage>
        <taxon>Bacteria</taxon>
        <taxon>Bacillati</taxon>
        <taxon>Bacillota</taxon>
        <taxon>Bacilli</taxon>
        <taxon>Bacillales</taxon>
        <taxon>Thermoactinomycetaceae</taxon>
        <taxon>Planifilum</taxon>
    </lineage>
</organism>
<reference evidence="1 2" key="1">
    <citation type="submission" date="2016-10" db="EMBL/GenBank/DDBJ databases">
        <authorList>
            <person name="de Groot N.N."/>
        </authorList>
    </citation>
    <scope>NUCLEOTIDE SEQUENCE [LARGE SCALE GENOMIC DNA]</scope>
    <source>
        <strain evidence="1 2">DSM 44945</strain>
    </source>
</reference>
<dbReference type="RefSeq" id="WP_092039895.1">
    <property type="nucleotide sequence ID" value="NZ_FOOK01000027.1"/>
</dbReference>
<gene>
    <name evidence="1" type="ORF">SAMN04488025_1272</name>
</gene>